<dbReference type="Pfam" id="PF02811">
    <property type="entry name" value="PHP"/>
    <property type="match status" value="1"/>
</dbReference>
<dbReference type="SMART" id="SM00481">
    <property type="entry name" value="POLIIIAc"/>
    <property type="match status" value="1"/>
</dbReference>
<feature type="domain" description="Polymerase/histidinol phosphatase N-terminal" evidence="1">
    <location>
        <begin position="2"/>
        <end position="67"/>
    </location>
</feature>
<evidence type="ECO:0000313" key="2">
    <source>
        <dbReference type="EMBL" id="MFD1735184.1"/>
    </source>
</evidence>
<name>A0ABW4LJ74_9BACI</name>
<dbReference type="EMBL" id="JBHUEM010000001">
    <property type="protein sequence ID" value="MFD1735184.1"/>
    <property type="molecule type" value="Genomic_DNA"/>
</dbReference>
<dbReference type="InterPro" id="IPR003141">
    <property type="entry name" value="Pol/His_phosphatase_N"/>
</dbReference>
<evidence type="ECO:0000259" key="1">
    <source>
        <dbReference type="SMART" id="SM00481"/>
    </source>
</evidence>
<keyword evidence="3" id="KW-1185">Reference proteome</keyword>
<gene>
    <name evidence="2" type="ORF">ACFSCX_01275</name>
</gene>
<dbReference type="CDD" id="cd07438">
    <property type="entry name" value="PHP_HisPPase_AMP"/>
    <property type="match status" value="1"/>
</dbReference>
<evidence type="ECO:0000313" key="3">
    <source>
        <dbReference type="Proteomes" id="UP001597214"/>
    </source>
</evidence>
<protein>
    <submittedName>
        <fullName evidence="2">PHP domain-containing protein</fullName>
    </submittedName>
</protein>
<comment type="caution">
    <text evidence="2">The sequence shown here is derived from an EMBL/GenBank/DDBJ whole genome shotgun (WGS) entry which is preliminary data.</text>
</comment>
<accession>A0ABW4LJ74</accession>
<dbReference type="PANTHER" id="PTHR42924:SF3">
    <property type="entry name" value="POLYMERASE_HISTIDINOL PHOSPHATASE N-TERMINAL DOMAIN-CONTAINING PROTEIN"/>
    <property type="match status" value="1"/>
</dbReference>
<dbReference type="PANTHER" id="PTHR42924">
    <property type="entry name" value="EXONUCLEASE"/>
    <property type="match status" value="1"/>
</dbReference>
<dbReference type="SUPFAM" id="SSF89550">
    <property type="entry name" value="PHP domain-like"/>
    <property type="match status" value="1"/>
</dbReference>
<dbReference type="Gene3D" id="1.10.150.650">
    <property type="match status" value="1"/>
</dbReference>
<dbReference type="Proteomes" id="UP001597214">
    <property type="component" value="Unassembled WGS sequence"/>
</dbReference>
<dbReference type="InterPro" id="IPR004013">
    <property type="entry name" value="PHP_dom"/>
</dbReference>
<dbReference type="Gene3D" id="3.20.20.140">
    <property type="entry name" value="Metal-dependent hydrolases"/>
    <property type="match status" value="1"/>
</dbReference>
<proteinExistence type="predicted"/>
<dbReference type="InterPro" id="IPR016195">
    <property type="entry name" value="Pol/histidinol_Pase-like"/>
</dbReference>
<dbReference type="RefSeq" id="WP_377926276.1">
    <property type="nucleotide sequence ID" value="NZ_JBHUEM010000001.1"/>
</dbReference>
<reference evidence="3" key="1">
    <citation type="journal article" date="2019" name="Int. J. Syst. Evol. Microbiol.">
        <title>The Global Catalogue of Microorganisms (GCM) 10K type strain sequencing project: providing services to taxonomists for standard genome sequencing and annotation.</title>
        <authorList>
            <consortium name="The Broad Institute Genomics Platform"/>
            <consortium name="The Broad Institute Genome Sequencing Center for Infectious Disease"/>
            <person name="Wu L."/>
            <person name="Ma J."/>
        </authorList>
    </citation>
    <scope>NUCLEOTIDE SEQUENCE [LARGE SCALE GENOMIC DNA]</scope>
    <source>
        <strain evidence="3">CCUG 49339</strain>
    </source>
</reference>
<dbReference type="InterPro" id="IPR052018">
    <property type="entry name" value="PHP_domain"/>
</dbReference>
<organism evidence="2 3">
    <name type="scientific">Bacillus salitolerans</name>
    <dbReference type="NCBI Taxonomy" id="1437434"/>
    <lineage>
        <taxon>Bacteria</taxon>
        <taxon>Bacillati</taxon>
        <taxon>Bacillota</taxon>
        <taxon>Bacilli</taxon>
        <taxon>Bacillales</taxon>
        <taxon>Bacillaceae</taxon>
        <taxon>Bacillus</taxon>
    </lineage>
</organism>
<sequence length="284" mass="31876">MIDLHCHTKISDNSMTTEEVLKIAAARGVTHLAITDHDTTIGLREAERLGRVYGVEVIPGIEISAYDHRRKSRAHILGFFVTQGHEAIDKLCGSLREERHQTSFQMVQQIMAAGYNITWEEVIEYASGGTGVYKQHIMHALLDKGYTDRIYGELYKTLFYRGSETRAPGIAFVPITYVDVKNAILAIKDAGGIPVLAHPGQFNSFDAVEEWVEAGLEGIEVEHPLHSHEDKTKALELADRLNLVKTGGSDFHGFYSDADTSIGDYVTKVEWYEELKKRKTRLEV</sequence>